<name>A0A1G9G076_9ACTN</name>
<accession>A0A1G9G076</accession>
<dbReference type="RefSeq" id="WP_091047388.1">
    <property type="nucleotide sequence ID" value="NZ_FNGF01000002.1"/>
</dbReference>
<keyword evidence="1" id="KW-0732">Signal</keyword>
<dbReference type="Proteomes" id="UP000198662">
    <property type="component" value="Unassembled WGS sequence"/>
</dbReference>
<evidence type="ECO:0000313" key="3">
    <source>
        <dbReference type="Proteomes" id="UP000198662"/>
    </source>
</evidence>
<dbReference type="EMBL" id="FNGF01000002">
    <property type="protein sequence ID" value="SDK94029.1"/>
    <property type="molecule type" value="Genomic_DNA"/>
</dbReference>
<sequence>MGHTLQRCAIGAVAAALTATAACASGPDDREPTAVEASIIEQLGQPPAADLDPAGAEAARSDFVAACMAEDDLEYLGPPETPSLVEWLGLTPDEFAAEYGFGHTTTIDLRPAYEIATADAVEAFRARMEALPEADRDRYRTTELACLQESYAEFGLPENGTVHLPDGSPIHDYTAQAHEATVADPRLAEAARAWSDCMTGLGFDFAGRDEMGLPLQEAAVPFADAFAAQGQALVDAGRDWNDLRAADVLDAEQLAALAELQERELAVADADRRCAAEGHDPDAVYLEVYNEHLAELTAA</sequence>
<keyword evidence="3" id="KW-1185">Reference proteome</keyword>
<evidence type="ECO:0000313" key="2">
    <source>
        <dbReference type="EMBL" id="SDK94029.1"/>
    </source>
</evidence>
<dbReference type="OrthoDB" id="3403621at2"/>
<dbReference type="PROSITE" id="PS51257">
    <property type="entry name" value="PROKAR_LIPOPROTEIN"/>
    <property type="match status" value="1"/>
</dbReference>
<reference evidence="3" key="1">
    <citation type="submission" date="2016-10" db="EMBL/GenBank/DDBJ databases">
        <authorList>
            <person name="Varghese N."/>
            <person name="Submissions S."/>
        </authorList>
    </citation>
    <scope>NUCLEOTIDE SEQUENCE [LARGE SCALE GENOMIC DNA]</scope>
    <source>
        <strain evidence="3">CGMCC 4.3147</strain>
    </source>
</reference>
<proteinExistence type="predicted"/>
<feature type="chain" id="PRO_5011466928" evidence="1">
    <location>
        <begin position="25"/>
        <end position="299"/>
    </location>
</feature>
<organism evidence="2 3">
    <name type="scientific">Glycomyces sambucus</name>
    <dbReference type="NCBI Taxonomy" id="380244"/>
    <lineage>
        <taxon>Bacteria</taxon>
        <taxon>Bacillati</taxon>
        <taxon>Actinomycetota</taxon>
        <taxon>Actinomycetes</taxon>
        <taxon>Glycomycetales</taxon>
        <taxon>Glycomycetaceae</taxon>
        <taxon>Glycomyces</taxon>
    </lineage>
</organism>
<dbReference type="STRING" id="380244.SAMN05216298_2134"/>
<protein>
    <submittedName>
        <fullName evidence="2">Uncharacterized protein</fullName>
    </submittedName>
</protein>
<evidence type="ECO:0000256" key="1">
    <source>
        <dbReference type="SAM" id="SignalP"/>
    </source>
</evidence>
<dbReference type="AlphaFoldDB" id="A0A1G9G076"/>
<gene>
    <name evidence="2" type="ORF">SAMN05216298_2134</name>
</gene>
<feature type="signal peptide" evidence="1">
    <location>
        <begin position="1"/>
        <end position="24"/>
    </location>
</feature>